<keyword evidence="1" id="KW-0732">Signal</keyword>
<dbReference type="EMBL" id="JAUCMX010000021">
    <property type="protein sequence ID" value="KAK3514405.1"/>
    <property type="molecule type" value="Genomic_DNA"/>
</dbReference>
<feature type="signal peptide" evidence="1">
    <location>
        <begin position="1"/>
        <end position="18"/>
    </location>
</feature>
<sequence>MNASALSLVFFILFGVTAELCGGLIGGSTERCLCQKTNLQKRVKPALFADD</sequence>
<gene>
    <name evidence="2" type="ORF">QTP70_017612</name>
</gene>
<reference evidence="2" key="1">
    <citation type="submission" date="2023-06" db="EMBL/GenBank/DDBJ databases">
        <title>Male Hemibagrus guttatus genome.</title>
        <authorList>
            <person name="Bian C."/>
        </authorList>
    </citation>
    <scope>NUCLEOTIDE SEQUENCE</scope>
    <source>
        <strain evidence="2">Male_cb2023</strain>
        <tissue evidence="2">Muscle</tissue>
    </source>
</reference>
<name>A0AAE0Q6M7_9TELE</name>
<dbReference type="Proteomes" id="UP001274896">
    <property type="component" value="Unassembled WGS sequence"/>
</dbReference>
<feature type="chain" id="PRO_5042196325" evidence="1">
    <location>
        <begin position="19"/>
        <end position="51"/>
    </location>
</feature>
<comment type="caution">
    <text evidence="2">The sequence shown here is derived from an EMBL/GenBank/DDBJ whole genome shotgun (WGS) entry which is preliminary data.</text>
</comment>
<keyword evidence="3" id="KW-1185">Reference proteome</keyword>
<organism evidence="2 3">
    <name type="scientific">Hemibagrus guttatus</name>
    <dbReference type="NCBI Taxonomy" id="175788"/>
    <lineage>
        <taxon>Eukaryota</taxon>
        <taxon>Metazoa</taxon>
        <taxon>Chordata</taxon>
        <taxon>Craniata</taxon>
        <taxon>Vertebrata</taxon>
        <taxon>Euteleostomi</taxon>
        <taxon>Actinopterygii</taxon>
        <taxon>Neopterygii</taxon>
        <taxon>Teleostei</taxon>
        <taxon>Ostariophysi</taxon>
        <taxon>Siluriformes</taxon>
        <taxon>Bagridae</taxon>
        <taxon>Hemibagrus</taxon>
    </lineage>
</organism>
<evidence type="ECO:0000313" key="2">
    <source>
        <dbReference type="EMBL" id="KAK3514405.1"/>
    </source>
</evidence>
<dbReference type="AlphaFoldDB" id="A0AAE0Q6M7"/>
<accession>A0AAE0Q6M7</accession>
<evidence type="ECO:0000313" key="3">
    <source>
        <dbReference type="Proteomes" id="UP001274896"/>
    </source>
</evidence>
<proteinExistence type="predicted"/>
<protein>
    <submittedName>
        <fullName evidence="2">Uncharacterized protein</fullName>
    </submittedName>
</protein>
<evidence type="ECO:0000256" key="1">
    <source>
        <dbReference type="SAM" id="SignalP"/>
    </source>
</evidence>